<comment type="function">
    <text evidence="3">The glycine cleavage system catalyzes the degradation of glycine. The H protein shuttles the methylamine group of glycine from the P protein to the T protein.</text>
</comment>
<evidence type="ECO:0000313" key="6">
    <source>
        <dbReference type="Proteomes" id="UP000325292"/>
    </source>
</evidence>
<dbReference type="InterPro" id="IPR002930">
    <property type="entry name" value="GCV_H"/>
</dbReference>
<dbReference type="InterPro" id="IPR003016">
    <property type="entry name" value="2-oxoA_DH_lipoyl-BS"/>
</dbReference>
<dbReference type="SUPFAM" id="SSF51230">
    <property type="entry name" value="Single hybrid motif"/>
    <property type="match status" value="1"/>
</dbReference>
<comment type="cofactor">
    <cofactor evidence="3">
        <name>(R)-lipoate</name>
        <dbReference type="ChEBI" id="CHEBI:83088"/>
    </cofactor>
    <text evidence="3">Binds 1 lipoyl cofactor covalently.</text>
</comment>
<dbReference type="InterPro" id="IPR011053">
    <property type="entry name" value="Single_hybrid_motif"/>
</dbReference>
<gene>
    <name evidence="3" type="primary">gcvH</name>
    <name evidence="5" type="ORF">BXT84_05745</name>
</gene>
<dbReference type="EMBL" id="CP019454">
    <property type="protein sequence ID" value="AUW93507.1"/>
    <property type="molecule type" value="Genomic_DNA"/>
</dbReference>
<evidence type="ECO:0000256" key="2">
    <source>
        <dbReference type="ARBA" id="ARBA00022823"/>
    </source>
</evidence>
<dbReference type="InterPro" id="IPR033753">
    <property type="entry name" value="GCV_H/Fam206"/>
</dbReference>
<evidence type="ECO:0000259" key="4">
    <source>
        <dbReference type="PROSITE" id="PS50968"/>
    </source>
</evidence>
<protein>
    <recommendedName>
        <fullName evidence="3">Glycine cleavage system H protein</fullName>
    </recommendedName>
</protein>
<evidence type="ECO:0000313" key="5">
    <source>
        <dbReference type="EMBL" id="AUW93507.1"/>
    </source>
</evidence>
<evidence type="ECO:0000256" key="1">
    <source>
        <dbReference type="ARBA" id="ARBA00009249"/>
    </source>
</evidence>
<dbReference type="Pfam" id="PF01597">
    <property type="entry name" value="GCV_H"/>
    <property type="match status" value="1"/>
</dbReference>
<feature type="modified residue" description="N6-lipoyllysine" evidence="3">
    <location>
        <position position="60"/>
    </location>
</feature>
<dbReference type="CDD" id="cd06848">
    <property type="entry name" value="GCS_H"/>
    <property type="match status" value="1"/>
</dbReference>
<proteinExistence type="inferred from homology"/>
<keyword evidence="6" id="KW-1185">Reference proteome</keyword>
<dbReference type="Proteomes" id="UP000325292">
    <property type="component" value="Chromosome"/>
</dbReference>
<dbReference type="NCBIfam" id="NF002270">
    <property type="entry name" value="PRK01202.1"/>
    <property type="match status" value="1"/>
</dbReference>
<dbReference type="InterPro" id="IPR000089">
    <property type="entry name" value="Biotin_lipoyl"/>
</dbReference>
<sequence length="122" mass="13361">MNIPEILKYTRDHEWLDDKGTVGITDYAQESLGDVVFVELPAIGQTLKAGESFGVVESVKSVSDLYSPADGTVVAVNEALSTTPELINQDPYGQGWIIRIEITGQTEELLDSQAYQQQVEGE</sequence>
<comment type="similarity">
    <text evidence="1 3">Belongs to the GcvH family.</text>
</comment>
<comment type="subunit">
    <text evidence="3">The glycine cleavage system is composed of four proteins: P, T, L and H.</text>
</comment>
<feature type="domain" description="Lipoyl-binding" evidence="4">
    <location>
        <begin position="19"/>
        <end position="101"/>
    </location>
</feature>
<name>A0ABN5GYB8_9FIRM</name>
<dbReference type="PANTHER" id="PTHR11715">
    <property type="entry name" value="GLYCINE CLEAVAGE SYSTEM H PROTEIN"/>
    <property type="match status" value="1"/>
</dbReference>
<dbReference type="PANTHER" id="PTHR11715:SF3">
    <property type="entry name" value="GLYCINE CLEAVAGE SYSTEM H PROTEIN-RELATED"/>
    <property type="match status" value="1"/>
</dbReference>
<dbReference type="PROSITE" id="PS00189">
    <property type="entry name" value="LIPOYL"/>
    <property type="match status" value="1"/>
</dbReference>
<dbReference type="Gene3D" id="2.40.50.100">
    <property type="match status" value="1"/>
</dbReference>
<accession>A0ABN5GYB8</accession>
<dbReference type="InterPro" id="IPR017453">
    <property type="entry name" value="GCV_H_sub"/>
</dbReference>
<reference evidence="5 6" key="1">
    <citation type="journal article" date="2019" name="Sci. Rep.">
        <title>Sulfobacillus thermotolerans: new insights into resistance and metabolic capacities of acidophilic chemolithotrophs.</title>
        <authorList>
            <person name="Panyushkina A.E."/>
            <person name="Babenko V.V."/>
            <person name="Nikitina A.S."/>
            <person name="Selezneva O.V."/>
            <person name="Tsaplina I.A."/>
            <person name="Letarova M.A."/>
            <person name="Kostryukova E.S."/>
            <person name="Letarov A.V."/>
        </authorList>
    </citation>
    <scope>NUCLEOTIDE SEQUENCE [LARGE SCALE GENOMIC DNA]</scope>
    <source>
        <strain evidence="5 6">Kr1</strain>
    </source>
</reference>
<dbReference type="PROSITE" id="PS50968">
    <property type="entry name" value="BIOTINYL_LIPOYL"/>
    <property type="match status" value="1"/>
</dbReference>
<dbReference type="NCBIfam" id="TIGR00527">
    <property type="entry name" value="gcvH"/>
    <property type="match status" value="1"/>
</dbReference>
<keyword evidence="2 3" id="KW-0450">Lipoyl</keyword>
<evidence type="ECO:0000256" key="3">
    <source>
        <dbReference type="HAMAP-Rule" id="MF_00272"/>
    </source>
</evidence>
<organism evidence="5 6">
    <name type="scientific">Sulfobacillus thermotolerans</name>
    <dbReference type="NCBI Taxonomy" id="338644"/>
    <lineage>
        <taxon>Bacteria</taxon>
        <taxon>Bacillati</taxon>
        <taxon>Bacillota</taxon>
        <taxon>Clostridia</taxon>
        <taxon>Eubacteriales</taxon>
        <taxon>Clostridiales Family XVII. Incertae Sedis</taxon>
        <taxon>Sulfobacillus</taxon>
    </lineage>
</organism>
<dbReference type="HAMAP" id="MF_00272">
    <property type="entry name" value="GcvH"/>
    <property type="match status" value="1"/>
</dbReference>